<organism evidence="2 3">
    <name type="scientific">Paspalum notatum var. saurae</name>
    <dbReference type="NCBI Taxonomy" id="547442"/>
    <lineage>
        <taxon>Eukaryota</taxon>
        <taxon>Viridiplantae</taxon>
        <taxon>Streptophyta</taxon>
        <taxon>Embryophyta</taxon>
        <taxon>Tracheophyta</taxon>
        <taxon>Spermatophyta</taxon>
        <taxon>Magnoliopsida</taxon>
        <taxon>Liliopsida</taxon>
        <taxon>Poales</taxon>
        <taxon>Poaceae</taxon>
        <taxon>PACMAD clade</taxon>
        <taxon>Panicoideae</taxon>
        <taxon>Andropogonodae</taxon>
        <taxon>Paspaleae</taxon>
        <taxon>Paspalinae</taxon>
        <taxon>Paspalum</taxon>
    </lineage>
</organism>
<proteinExistence type="predicted"/>
<dbReference type="Proteomes" id="UP001341281">
    <property type="component" value="Chromosome 01"/>
</dbReference>
<evidence type="ECO:0000313" key="3">
    <source>
        <dbReference type="Proteomes" id="UP001341281"/>
    </source>
</evidence>
<feature type="region of interest" description="Disordered" evidence="1">
    <location>
        <begin position="44"/>
        <end position="140"/>
    </location>
</feature>
<accession>A0AAQ3SK78</accession>
<name>A0AAQ3SK78_PASNO</name>
<reference evidence="2 3" key="1">
    <citation type="submission" date="2024-02" db="EMBL/GenBank/DDBJ databases">
        <title>High-quality chromosome-scale genome assembly of Pensacola bahiagrass (Paspalum notatum Flugge var. saurae).</title>
        <authorList>
            <person name="Vega J.M."/>
            <person name="Podio M."/>
            <person name="Orjuela J."/>
            <person name="Siena L.A."/>
            <person name="Pessino S.C."/>
            <person name="Combes M.C."/>
            <person name="Mariac C."/>
            <person name="Albertini E."/>
            <person name="Pupilli F."/>
            <person name="Ortiz J.P.A."/>
            <person name="Leblanc O."/>
        </authorList>
    </citation>
    <scope>NUCLEOTIDE SEQUENCE [LARGE SCALE GENOMIC DNA]</scope>
    <source>
        <strain evidence="2">R1</strain>
        <tissue evidence="2">Leaf</tissue>
    </source>
</reference>
<sequence>MPTDTEHCLQSFAGLLPRSIEVARGKRTIILYSTMQGRNYFLSQFKGIQNQKRKGKKKRREQADRPAQPTGQPSPRAPSPRLGLGPAAPPLSRLGRLPAHLAAPPPSVRPARSTVHAPSAADCPTPPVSASFFLRPPAPP</sequence>
<protein>
    <submittedName>
        <fullName evidence="2">Uncharacterized protein</fullName>
    </submittedName>
</protein>
<dbReference type="EMBL" id="CP144745">
    <property type="protein sequence ID" value="WVZ52830.1"/>
    <property type="molecule type" value="Genomic_DNA"/>
</dbReference>
<evidence type="ECO:0000256" key="1">
    <source>
        <dbReference type="SAM" id="MobiDB-lite"/>
    </source>
</evidence>
<keyword evidence="3" id="KW-1185">Reference proteome</keyword>
<evidence type="ECO:0000313" key="2">
    <source>
        <dbReference type="EMBL" id="WVZ52830.1"/>
    </source>
</evidence>
<gene>
    <name evidence="2" type="ORF">U9M48_003850</name>
</gene>
<feature type="compositionally biased region" description="Basic residues" evidence="1">
    <location>
        <begin position="51"/>
        <end position="60"/>
    </location>
</feature>
<dbReference type="AlphaFoldDB" id="A0AAQ3SK78"/>
<feature type="compositionally biased region" description="Low complexity" evidence="1">
    <location>
        <begin position="79"/>
        <end position="95"/>
    </location>
</feature>